<dbReference type="InterPro" id="IPR003317">
    <property type="entry name" value="Cyt-d_oxidase_su2"/>
</dbReference>
<evidence type="ECO:0000256" key="1">
    <source>
        <dbReference type="ARBA" id="ARBA00004651"/>
    </source>
</evidence>
<keyword evidence="5 7" id="KW-1133">Transmembrane helix</keyword>
<comment type="similarity">
    <text evidence="2">Belongs to the cytochrome ubiquinol oxidase subunit 2 family.</text>
</comment>
<feature type="transmembrane region" description="Helical" evidence="7">
    <location>
        <begin position="293"/>
        <end position="316"/>
    </location>
</feature>
<dbReference type="GO" id="GO:0016682">
    <property type="term" value="F:oxidoreductase activity, acting on diphenols and related substances as donors, oxygen as acceptor"/>
    <property type="evidence" value="ECO:0007669"/>
    <property type="project" value="TreeGrafter"/>
</dbReference>
<accession>A0A917KLN8</accession>
<dbReference type="Proteomes" id="UP000661507">
    <property type="component" value="Unassembled WGS sequence"/>
</dbReference>
<feature type="transmembrane region" description="Helical" evidence="7">
    <location>
        <begin position="185"/>
        <end position="207"/>
    </location>
</feature>
<name>A0A917KLN8_9PROT</name>
<evidence type="ECO:0000256" key="3">
    <source>
        <dbReference type="ARBA" id="ARBA00022475"/>
    </source>
</evidence>
<comment type="subcellular location">
    <subcellularLocation>
        <location evidence="1">Cell membrane</location>
        <topology evidence="1">Multi-pass membrane protein</topology>
    </subcellularLocation>
</comment>
<feature type="transmembrane region" description="Helical" evidence="7">
    <location>
        <begin position="59"/>
        <end position="89"/>
    </location>
</feature>
<dbReference type="GO" id="GO:0019646">
    <property type="term" value="P:aerobic electron transport chain"/>
    <property type="evidence" value="ECO:0007669"/>
    <property type="project" value="TreeGrafter"/>
</dbReference>
<dbReference type="EMBL" id="BMKW01000006">
    <property type="protein sequence ID" value="GGJ17232.1"/>
    <property type="molecule type" value="Genomic_DNA"/>
</dbReference>
<keyword evidence="4 7" id="KW-0812">Transmembrane</keyword>
<keyword evidence="3" id="KW-1003">Cell membrane</keyword>
<evidence type="ECO:0000256" key="5">
    <source>
        <dbReference type="ARBA" id="ARBA00022989"/>
    </source>
</evidence>
<sequence length="329" mass="35273">MFAAPLGLCGIVYVLADGFDLGVGILSLAAPREVERLAMIEGLEPIWDGNETWLVMGAALLWAAFPAAFAVLLSAFYLPVMAMLFALILRGVAIAFRGNAERFRRAWDVVFGAGSVLAALAQGMILGGLINGVSVHDGRFAGSATDVLSVLGLLCGVGLMGGYALLGAGWLIWRSEGTTRTFAREGGHAALIVTTAMLVVVSLWTALVDPRIAERWFGWPTILWLAPVPMLAMLASAATWFSLWGESRVRPLLLGVVIFLCGFAGLAVSLWPYAIPHSVTIWQAASDPQSLRFIGFGLIIVLPVVLAYQANAYWVFRRSAQTTPEGYES</sequence>
<evidence type="ECO:0000313" key="9">
    <source>
        <dbReference type="Proteomes" id="UP000661507"/>
    </source>
</evidence>
<evidence type="ECO:0000256" key="2">
    <source>
        <dbReference type="ARBA" id="ARBA00007543"/>
    </source>
</evidence>
<gene>
    <name evidence="8" type="ORF">GCM10011320_25780</name>
</gene>
<dbReference type="AlphaFoldDB" id="A0A917KLN8"/>
<feature type="transmembrane region" description="Helical" evidence="7">
    <location>
        <begin position="252"/>
        <end position="273"/>
    </location>
</feature>
<dbReference type="GO" id="GO:0070069">
    <property type="term" value="C:cytochrome complex"/>
    <property type="evidence" value="ECO:0007669"/>
    <property type="project" value="TreeGrafter"/>
</dbReference>
<evidence type="ECO:0000256" key="4">
    <source>
        <dbReference type="ARBA" id="ARBA00022692"/>
    </source>
</evidence>
<feature type="transmembrane region" description="Helical" evidence="7">
    <location>
        <begin position="222"/>
        <end position="245"/>
    </location>
</feature>
<dbReference type="PANTHER" id="PTHR43141">
    <property type="entry name" value="CYTOCHROME BD2 SUBUNIT II"/>
    <property type="match status" value="1"/>
</dbReference>
<feature type="transmembrane region" description="Helical" evidence="7">
    <location>
        <begin position="109"/>
        <end position="130"/>
    </location>
</feature>
<organism evidence="8 9">
    <name type="scientific">Neoroseomonas lacus</name>
    <dbReference type="NCBI Taxonomy" id="287609"/>
    <lineage>
        <taxon>Bacteria</taxon>
        <taxon>Pseudomonadati</taxon>
        <taxon>Pseudomonadota</taxon>
        <taxon>Alphaproteobacteria</taxon>
        <taxon>Acetobacterales</taxon>
        <taxon>Acetobacteraceae</taxon>
        <taxon>Neoroseomonas</taxon>
    </lineage>
</organism>
<evidence type="ECO:0000256" key="7">
    <source>
        <dbReference type="SAM" id="Phobius"/>
    </source>
</evidence>
<protein>
    <submittedName>
        <fullName evidence="8">Quinol oxidase subunit</fullName>
    </submittedName>
</protein>
<dbReference type="Pfam" id="PF02322">
    <property type="entry name" value="Cyt_bd_oxida_II"/>
    <property type="match status" value="1"/>
</dbReference>
<evidence type="ECO:0000256" key="6">
    <source>
        <dbReference type="ARBA" id="ARBA00023136"/>
    </source>
</evidence>
<evidence type="ECO:0000313" key="8">
    <source>
        <dbReference type="EMBL" id="GGJ17232.1"/>
    </source>
</evidence>
<dbReference type="PANTHER" id="PTHR43141:SF4">
    <property type="entry name" value="CYTOCHROME BD2 SUBUNIT II"/>
    <property type="match status" value="1"/>
</dbReference>
<reference evidence="8" key="2">
    <citation type="submission" date="2020-09" db="EMBL/GenBank/DDBJ databases">
        <authorList>
            <person name="Sun Q."/>
            <person name="Zhou Y."/>
        </authorList>
    </citation>
    <scope>NUCLEOTIDE SEQUENCE</scope>
    <source>
        <strain evidence="8">CGMCC 1.3617</strain>
    </source>
</reference>
<proteinExistence type="inferred from homology"/>
<keyword evidence="9" id="KW-1185">Reference proteome</keyword>
<dbReference type="GO" id="GO:0009055">
    <property type="term" value="F:electron transfer activity"/>
    <property type="evidence" value="ECO:0007669"/>
    <property type="project" value="TreeGrafter"/>
</dbReference>
<feature type="transmembrane region" description="Helical" evidence="7">
    <location>
        <begin position="150"/>
        <end position="173"/>
    </location>
</feature>
<comment type="caution">
    <text evidence="8">The sequence shown here is derived from an EMBL/GenBank/DDBJ whole genome shotgun (WGS) entry which is preliminary data.</text>
</comment>
<reference evidence="8" key="1">
    <citation type="journal article" date="2014" name="Int. J. Syst. Evol. Microbiol.">
        <title>Complete genome sequence of Corynebacterium casei LMG S-19264T (=DSM 44701T), isolated from a smear-ripened cheese.</title>
        <authorList>
            <consortium name="US DOE Joint Genome Institute (JGI-PGF)"/>
            <person name="Walter F."/>
            <person name="Albersmeier A."/>
            <person name="Kalinowski J."/>
            <person name="Ruckert C."/>
        </authorList>
    </citation>
    <scope>NUCLEOTIDE SEQUENCE</scope>
    <source>
        <strain evidence="8">CGMCC 1.3617</strain>
    </source>
</reference>
<keyword evidence="6 7" id="KW-0472">Membrane</keyword>
<dbReference type="GO" id="GO:0005886">
    <property type="term" value="C:plasma membrane"/>
    <property type="evidence" value="ECO:0007669"/>
    <property type="project" value="UniProtKB-SubCell"/>
</dbReference>